<dbReference type="EMBL" id="BLKS01000001">
    <property type="protein sequence ID" value="GFG50107.1"/>
    <property type="molecule type" value="Genomic_DNA"/>
</dbReference>
<dbReference type="Pfam" id="PF01047">
    <property type="entry name" value="MarR"/>
    <property type="match status" value="1"/>
</dbReference>
<keyword evidence="4" id="KW-1185">Reference proteome</keyword>
<dbReference type="InterPro" id="IPR036388">
    <property type="entry name" value="WH-like_DNA-bd_sf"/>
</dbReference>
<dbReference type="EMBL" id="PDCP01000005">
    <property type="protein sequence ID" value="PEG41670.1"/>
    <property type="molecule type" value="Genomic_DNA"/>
</dbReference>
<protein>
    <submittedName>
        <fullName evidence="2 3">Transcriptional regulator</fullName>
    </submittedName>
</protein>
<dbReference type="AlphaFoldDB" id="A0A2A7NCT4"/>
<dbReference type="GO" id="GO:0003700">
    <property type="term" value="F:DNA-binding transcription factor activity"/>
    <property type="evidence" value="ECO:0007669"/>
    <property type="project" value="InterPro"/>
</dbReference>
<dbReference type="InterPro" id="IPR011991">
    <property type="entry name" value="ArsR-like_HTH"/>
</dbReference>
<proteinExistence type="predicted"/>
<accession>A0A2A7NCT4</accession>
<dbReference type="PRINTS" id="PR00598">
    <property type="entry name" value="HTHMARR"/>
</dbReference>
<reference evidence="3 4" key="1">
    <citation type="submission" date="2017-10" db="EMBL/GenBank/DDBJ databases">
        <title>The new phylogeny of genus Mycobacterium.</title>
        <authorList>
            <person name="Tortoli E."/>
            <person name="Trovato A."/>
            <person name="Cirillo D.M."/>
        </authorList>
    </citation>
    <scope>NUCLEOTIDE SEQUENCE [LARGE SCALE GENOMIC DNA]</scope>
    <source>
        <strain evidence="3 4">CCUG37673</strain>
    </source>
</reference>
<sequence length="162" mass="17160">MTKKKPTHDASGRVGVNELAEAADRLFLSMRRARGNPAATGGLSLAQLSLLDPLLEAEALPVSELAAAAGVSAPNATRMIQQLEAKGFVVRERSAADERKVLVYLTDTGAQLLERLRANRRATQAQALATFTAEERVQLARQLQRLADIIDGSVPGGGTSGT</sequence>
<dbReference type="SMART" id="SM00347">
    <property type="entry name" value="HTH_MARR"/>
    <property type="match status" value="1"/>
</dbReference>
<dbReference type="GO" id="GO:0006950">
    <property type="term" value="P:response to stress"/>
    <property type="evidence" value="ECO:0007669"/>
    <property type="project" value="TreeGrafter"/>
</dbReference>
<dbReference type="RefSeq" id="WP_097938418.1">
    <property type="nucleotide sequence ID" value="NZ_BLKS01000001.1"/>
</dbReference>
<evidence type="ECO:0000313" key="2">
    <source>
        <dbReference type="EMBL" id="GFG50107.1"/>
    </source>
</evidence>
<dbReference type="CDD" id="cd00090">
    <property type="entry name" value="HTH_ARSR"/>
    <property type="match status" value="1"/>
</dbReference>
<dbReference type="SUPFAM" id="SSF46785">
    <property type="entry name" value="Winged helix' DNA-binding domain"/>
    <property type="match status" value="1"/>
</dbReference>
<dbReference type="Proteomes" id="UP000220914">
    <property type="component" value="Unassembled WGS sequence"/>
</dbReference>
<organism evidence="3 4">
    <name type="scientific">Mycolicibacterium agri</name>
    <name type="common">Mycobacterium agri</name>
    <dbReference type="NCBI Taxonomy" id="36811"/>
    <lineage>
        <taxon>Bacteria</taxon>
        <taxon>Bacillati</taxon>
        <taxon>Actinomycetota</taxon>
        <taxon>Actinomycetes</taxon>
        <taxon>Mycobacteriales</taxon>
        <taxon>Mycobacteriaceae</taxon>
        <taxon>Mycolicibacterium</taxon>
    </lineage>
</organism>
<evidence type="ECO:0000313" key="4">
    <source>
        <dbReference type="Proteomes" id="UP000220914"/>
    </source>
</evidence>
<dbReference type="PROSITE" id="PS50995">
    <property type="entry name" value="HTH_MARR_2"/>
    <property type="match status" value="1"/>
</dbReference>
<name>A0A2A7NCT4_MYCAG</name>
<dbReference type="OrthoDB" id="9806864at2"/>
<dbReference type="InterPro" id="IPR000835">
    <property type="entry name" value="HTH_MarR-typ"/>
</dbReference>
<dbReference type="Proteomes" id="UP000465302">
    <property type="component" value="Unassembled WGS sequence"/>
</dbReference>
<gene>
    <name evidence="3" type="ORF">CQY20_04245</name>
    <name evidence="2" type="ORF">MAGR_15480</name>
</gene>
<dbReference type="PANTHER" id="PTHR33164:SF57">
    <property type="entry name" value="MARR-FAMILY TRANSCRIPTIONAL REGULATOR"/>
    <property type="match status" value="1"/>
</dbReference>
<evidence type="ECO:0000313" key="5">
    <source>
        <dbReference type="Proteomes" id="UP000465302"/>
    </source>
</evidence>
<dbReference type="InterPro" id="IPR036390">
    <property type="entry name" value="WH_DNA-bd_sf"/>
</dbReference>
<reference evidence="2 5" key="2">
    <citation type="journal article" date="2019" name="Emerg. Microbes Infect.">
        <title>Comprehensive subspecies identification of 175 nontuberculous mycobacteria species based on 7547 genomic profiles.</title>
        <authorList>
            <person name="Matsumoto Y."/>
            <person name="Kinjo T."/>
            <person name="Motooka D."/>
            <person name="Nabeya D."/>
            <person name="Jung N."/>
            <person name="Uechi K."/>
            <person name="Horii T."/>
            <person name="Iida T."/>
            <person name="Fujita J."/>
            <person name="Nakamura S."/>
        </authorList>
    </citation>
    <scope>NUCLEOTIDE SEQUENCE [LARGE SCALE GENOMIC DNA]</scope>
    <source>
        <strain evidence="2 5">JCM 6377</strain>
    </source>
</reference>
<comment type="caution">
    <text evidence="3">The sequence shown here is derived from an EMBL/GenBank/DDBJ whole genome shotgun (WGS) entry which is preliminary data.</text>
</comment>
<evidence type="ECO:0000259" key="1">
    <source>
        <dbReference type="PROSITE" id="PS50995"/>
    </source>
</evidence>
<dbReference type="PANTHER" id="PTHR33164">
    <property type="entry name" value="TRANSCRIPTIONAL REGULATOR, MARR FAMILY"/>
    <property type="match status" value="1"/>
</dbReference>
<dbReference type="InterPro" id="IPR039422">
    <property type="entry name" value="MarR/SlyA-like"/>
</dbReference>
<evidence type="ECO:0000313" key="3">
    <source>
        <dbReference type="EMBL" id="PEG41670.1"/>
    </source>
</evidence>
<reference evidence="2" key="3">
    <citation type="submission" date="2020-02" db="EMBL/GenBank/DDBJ databases">
        <authorList>
            <person name="Matsumoto Y."/>
            <person name="Motooka D."/>
            <person name="Nakamura S."/>
        </authorList>
    </citation>
    <scope>NUCLEOTIDE SEQUENCE</scope>
    <source>
        <strain evidence="2">JCM 6377</strain>
    </source>
</reference>
<dbReference type="Gene3D" id="1.10.10.10">
    <property type="entry name" value="Winged helix-like DNA-binding domain superfamily/Winged helix DNA-binding domain"/>
    <property type="match status" value="1"/>
</dbReference>
<feature type="domain" description="HTH marR-type" evidence="1">
    <location>
        <begin position="16"/>
        <end position="148"/>
    </location>
</feature>